<dbReference type="OrthoDB" id="1902587at2759"/>
<dbReference type="SUPFAM" id="SSF54534">
    <property type="entry name" value="FKBP-like"/>
    <property type="match status" value="1"/>
</dbReference>
<keyword evidence="3 5" id="KW-0697">Rotamase</keyword>
<dbReference type="Pfam" id="PF00254">
    <property type="entry name" value="FKBP_C"/>
    <property type="match status" value="1"/>
</dbReference>
<evidence type="ECO:0000256" key="2">
    <source>
        <dbReference type="ARBA" id="ARBA00013194"/>
    </source>
</evidence>
<keyword evidence="4 5" id="KW-0413">Isomerase</keyword>
<dbReference type="GO" id="GO:0003755">
    <property type="term" value="F:peptidyl-prolyl cis-trans isomerase activity"/>
    <property type="evidence" value="ECO:0007669"/>
    <property type="project" value="UniProtKB-KW"/>
</dbReference>
<organism evidence="7 8">
    <name type="scientific">Jimgerdemannia flammicorona</name>
    <dbReference type="NCBI Taxonomy" id="994334"/>
    <lineage>
        <taxon>Eukaryota</taxon>
        <taxon>Fungi</taxon>
        <taxon>Fungi incertae sedis</taxon>
        <taxon>Mucoromycota</taxon>
        <taxon>Mucoromycotina</taxon>
        <taxon>Endogonomycetes</taxon>
        <taxon>Endogonales</taxon>
        <taxon>Endogonaceae</taxon>
        <taxon>Jimgerdemannia</taxon>
    </lineage>
</organism>
<dbReference type="AlphaFoldDB" id="A0A433A6L0"/>
<evidence type="ECO:0000259" key="6">
    <source>
        <dbReference type="PROSITE" id="PS50059"/>
    </source>
</evidence>
<dbReference type="GO" id="GO:0005783">
    <property type="term" value="C:endoplasmic reticulum"/>
    <property type="evidence" value="ECO:0007669"/>
    <property type="project" value="TreeGrafter"/>
</dbReference>
<dbReference type="EMBL" id="RBNI01017865">
    <property type="protein sequence ID" value="RUO98365.1"/>
    <property type="molecule type" value="Genomic_DNA"/>
</dbReference>
<name>A0A433A6L0_9FUNG</name>
<dbReference type="PANTHER" id="PTHR45779:SF7">
    <property type="entry name" value="PEPTIDYLPROLYL ISOMERASE"/>
    <property type="match status" value="1"/>
</dbReference>
<comment type="catalytic activity">
    <reaction evidence="1 5">
        <text>[protein]-peptidylproline (omega=180) = [protein]-peptidylproline (omega=0)</text>
        <dbReference type="Rhea" id="RHEA:16237"/>
        <dbReference type="Rhea" id="RHEA-COMP:10747"/>
        <dbReference type="Rhea" id="RHEA-COMP:10748"/>
        <dbReference type="ChEBI" id="CHEBI:83833"/>
        <dbReference type="ChEBI" id="CHEBI:83834"/>
        <dbReference type="EC" id="5.2.1.8"/>
    </reaction>
</comment>
<reference evidence="7 8" key="1">
    <citation type="journal article" date="2018" name="New Phytol.">
        <title>Phylogenomics of Endogonaceae and evolution of mycorrhizas within Mucoromycota.</title>
        <authorList>
            <person name="Chang Y."/>
            <person name="Desiro A."/>
            <person name="Na H."/>
            <person name="Sandor L."/>
            <person name="Lipzen A."/>
            <person name="Clum A."/>
            <person name="Barry K."/>
            <person name="Grigoriev I.V."/>
            <person name="Martin F.M."/>
            <person name="Stajich J.E."/>
            <person name="Smith M.E."/>
            <person name="Bonito G."/>
            <person name="Spatafora J.W."/>
        </authorList>
    </citation>
    <scope>NUCLEOTIDE SEQUENCE [LARGE SCALE GENOMIC DNA]</scope>
    <source>
        <strain evidence="7 8">GMNB39</strain>
    </source>
</reference>
<evidence type="ECO:0000313" key="8">
    <source>
        <dbReference type="Proteomes" id="UP000268093"/>
    </source>
</evidence>
<proteinExistence type="predicted"/>
<dbReference type="InterPro" id="IPR001179">
    <property type="entry name" value="PPIase_FKBP_dom"/>
</dbReference>
<dbReference type="PROSITE" id="PS50059">
    <property type="entry name" value="FKBP_PPIASE"/>
    <property type="match status" value="1"/>
</dbReference>
<dbReference type="Proteomes" id="UP000268093">
    <property type="component" value="Unassembled WGS sequence"/>
</dbReference>
<evidence type="ECO:0000256" key="1">
    <source>
        <dbReference type="ARBA" id="ARBA00000971"/>
    </source>
</evidence>
<protein>
    <recommendedName>
        <fullName evidence="2 5">peptidylprolyl isomerase</fullName>
        <ecNumber evidence="2 5">5.2.1.8</ecNumber>
    </recommendedName>
</protein>
<feature type="non-terminal residue" evidence="7">
    <location>
        <position position="61"/>
    </location>
</feature>
<dbReference type="Gene3D" id="3.10.50.40">
    <property type="match status" value="1"/>
</dbReference>
<sequence length="61" mass="6677">MHYTGSLASNGTKFDSSLDRARPFEFTLGAGEVTHGLNSVSYFVSFPIIAHCRQGWDLGLL</sequence>
<accession>A0A433A6L0</accession>
<evidence type="ECO:0000313" key="7">
    <source>
        <dbReference type="EMBL" id="RUO98365.1"/>
    </source>
</evidence>
<evidence type="ECO:0000256" key="5">
    <source>
        <dbReference type="PROSITE-ProRule" id="PRU00277"/>
    </source>
</evidence>
<comment type="caution">
    <text evidence="7">The sequence shown here is derived from an EMBL/GenBank/DDBJ whole genome shotgun (WGS) entry which is preliminary data.</text>
</comment>
<keyword evidence="8" id="KW-1185">Reference proteome</keyword>
<gene>
    <name evidence="7" type="ORF">BC936DRAFT_140774</name>
</gene>
<evidence type="ECO:0000256" key="3">
    <source>
        <dbReference type="ARBA" id="ARBA00023110"/>
    </source>
</evidence>
<evidence type="ECO:0000256" key="4">
    <source>
        <dbReference type="ARBA" id="ARBA00023235"/>
    </source>
</evidence>
<dbReference type="PANTHER" id="PTHR45779">
    <property type="entry name" value="PEPTIDYLPROLYL ISOMERASE"/>
    <property type="match status" value="1"/>
</dbReference>
<dbReference type="EC" id="5.2.1.8" evidence="2 5"/>
<dbReference type="InterPro" id="IPR046357">
    <property type="entry name" value="PPIase_dom_sf"/>
</dbReference>
<feature type="domain" description="PPIase FKBP-type" evidence="6">
    <location>
        <begin position="1"/>
        <end position="61"/>
    </location>
</feature>
<dbReference type="InterPro" id="IPR044609">
    <property type="entry name" value="FKBP2/11"/>
</dbReference>